<dbReference type="PANTHER" id="PTHR45953">
    <property type="entry name" value="IDURONATE 2-SULFATASE"/>
    <property type="match status" value="1"/>
</dbReference>
<feature type="domain" description="Sulfatase N-terminal" evidence="3">
    <location>
        <begin position="6"/>
        <end position="371"/>
    </location>
</feature>
<organism evidence="4">
    <name type="scientific">marine metagenome</name>
    <dbReference type="NCBI Taxonomy" id="408172"/>
    <lineage>
        <taxon>unclassified sequences</taxon>
        <taxon>metagenomes</taxon>
        <taxon>ecological metagenomes</taxon>
    </lineage>
</organism>
<evidence type="ECO:0000313" key="4">
    <source>
        <dbReference type="EMBL" id="SVA23268.1"/>
    </source>
</evidence>
<keyword evidence="1" id="KW-0479">Metal-binding</keyword>
<dbReference type="SUPFAM" id="SSF53649">
    <property type="entry name" value="Alkaline phosphatase-like"/>
    <property type="match status" value="1"/>
</dbReference>
<evidence type="ECO:0000256" key="1">
    <source>
        <dbReference type="ARBA" id="ARBA00022723"/>
    </source>
</evidence>
<dbReference type="PANTHER" id="PTHR45953:SF1">
    <property type="entry name" value="IDURONATE 2-SULFATASE"/>
    <property type="match status" value="1"/>
</dbReference>
<evidence type="ECO:0000256" key="2">
    <source>
        <dbReference type="ARBA" id="ARBA00022801"/>
    </source>
</evidence>
<dbReference type="EMBL" id="UINC01005742">
    <property type="protein sequence ID" value="SVA23268.1"/>
    <property type="molecule type" value="Genomic_DNA"/>
</dbReference>
<protein>
    <recommendedName>
        <fullName evidence="3">Sulfatase N-terminal domain-containing protein</fullName>
    </recommendedName>
</protein>
<reference evidence="4" key="1">
    <citation type="submission" date="2018-05" db="EMBL/GenBank/DDBJ databases">
        <authorList>
            <person name="Lanie J.A."/>
            <person name="Ng W.-L."/>
            <person name="Kazmierczak K.M."/>
            <person name="Andrzejewski T.M."/>
            <person name="Davidsen T.M."/>
            <person name="Wayne K.J."/>
            <person name="Tettelin H."/>
            <person name="Glass J.I."/>
            <person name="Rusch D."/>
            <person name="Podicherti R."/>
            <person name="Tsui H.-C.T."/>
            <person name="Winkler M.E."/>
        </authorList>
    </citation>
    <scope>NUCLEOTIDE SEQUENCE</scope>
</reference>
<feature type="non-terminal residue" evidence="4">
    <location>
        <position position="1"/>
    </location>
</feature>
<evidence type="ECO:0000259" key="3">
    <source>
        <dbReference type="Pfam" id="PF00884"/>
    </source>
</evidence>
<dbReference type="Pfam" id="PF00884">
    <property type="entry name" value="Sulfatase"/>
    <property type="match status" value="1"/>
</dbReference>
<gene>
    <name evidence="4" type="ORF">METZ01_LOCUS76122</name>
</gene>
<dbReference type="GO" id="GO:0046872">
    <property type="term" value="F:metal ion binding"/>
    <property type="evidence" value="ECO:0007669"/>
    <property type="project" value="UniProtKB-KW"/>
</dbReference>
<sequence>VADRQPNLLFIYADQHRADVLGCAGNDIVMTPHLDRLATEGVRFDQTWTESPICQPARASLLTGRYPNDHGVLGNFGGDCQPEWDTFPRRLQEAGYTTASIGKTHFSTWPMGAEPGTPAPTDEWIGSFGFDHVVEEFDKYVHLFDVETPYMRFLREHDALEPYQEVVQANFRGGDRHWNGVTSPLPQELDLTCFLADEAQQWLDRRPNDVPWFLQLSFVQPHVPLMGDPVWGDHYAKTAIERTARSEPISTTDEWATHLNGLRNHSHSELLTDEFVLAGARQYYAMVSLIDQRIGDLLAQLEKKGQLDNTWIVYSADHGEMLGDHGLMAKMNFYRSSVRVPLIMRPPGGTNGRVETEPVQAFDVAATLLDAGTATALDGAPSRSLVTLVTGGGGTARRHAVSMIRMRPRLPTWQAITDGQWRATFNADTGEVSELFDLVADPDEVTNRASDPSAGDESVRLRGLLASTLDPA</sequence>
<dbReference type="GO" id="GO:0008484">
    <property type="term" value="F:sulfuric ester hydrolase activity"/>
    <property type="evidence" value="ECO:0007669"/>
    <property type="project" value="TreeGrafter"/>
</dbReference>
<dbReference type="GO" id="GO:0005737">
    <property type="term" value="C:cytoplasm"/>
    <property type="evidence" value="ECO:0007669"/>
    <property type="project" value="TreeGrafter"/>
</dbReference>
<name>A0A381U6T8_9ZZZZ</name>
<keyword evidence="2" id="KW-0378">Hydrolase</keyword>
<dbReference type="InterPro" id="IPR000917">
    <property type="entry name" value="Sulfatase_N"/>
</dbReference>
<proteinExistence type="predicted"/>
<dbReference type="AlphaFoldDB" id="A0A381U6T8"/>
<dbReference type="Gene3D" id="3.40.720.10">
    <property type="entry name" value="Alkaline Phosphatase, subunit A"/>
    <property type="match status" value="1"/>
</dbReference>
<dbReference type="InterPro" id="IPR017850">
    <property type="entry name" value="Alkaline_phosphatase_core_sf"/>
</dbReference>
<accession>A0A381U6T8</accession>